<evidence type="ECO:0000313" key="2">
    <source>
        <dbReference type="Proteomes" id="UP000005237"/>
    </source>
</evidence>
<dbReference type="EnsemblMetazoa" id="CJA41614.1">
    <property type="protein sequence ID" value="CJA41614.1"/>
    <property type="gene ID" value="WBGene00217462"/>
</dbReference>
<dbReference type="Proteomes" id="UP000005237">
    <property type="component" value="Unassembled WGS sequence"/>
</dbReference>
<keyword evidence="2" id="KW-1185">Reference proteome</keyword>
<evidence type="ECO:0000313" key="1">
    <source>
        <dbReference type="EnsemblMetazoa" id="CJA41614.1"/>
    </source>
</evidence>
<dbReference type="AlphaFoldDB" id="A0A8R1IR99"/>
<reference evidence="2" key="1">
    <citation type="submission" date="2010-08" db="EMBL/GenBank/DDBJ databases">
        <authorList>
            <consortium name="Caenorhabditis japonica Sequencing Consortium"/>
            <person name="Wilson R.K."/>
        </authorList>
    </citation>
    <scope>NUCLEOTIDE SEQUENCE [LARGE SCALE GENOMIC DNA]</scope>
    <source>
        <strain evidence="2">DF5081</strain>
    </source>
</reference>
<reference evidence="1" key="2">
    <citation type="submission" date="2022-06" db="UniProtKB">
        <authorList>
            <consortium name="EnsemblMetazoa"/>
        </authorList>
    </citation>
    <scope>IDENTIFICATION</scope>
    <source>
        <strain evidence="1">DF5081</strain>
    </source>
</reference>
<name>A0A8R1IR99_CAEJA</name>
<accession>A0A8R1IR99</accession>
<protein>
    <submittedName>
        <fullName evidence="1">Uncharacterized protein</fullName>
    </submittedName>
</protein>
<sequence length="134" mass="14811">MTPFARQTERERDKPHYPTNKFFAPLPLKNRTSTAPTLLVSSAVRASLSMGPEGAEPHRYSTVADWWAERVILVTRMRKAACLDCVTSLMAGARSFAVGGTSLTWTWLVGGASSKNTKLLVHYCGWLQHELSSS</sequence>
<proteinExistence type="predicted"/>
<organism evidence="1 2">
    <name type="scientific">Caenorhabditis japonica</name>
    <dbReference type="NCBI Taxonomy" id="281687"/>
    <lineage>
        <taxon>Eukaryota</taxon>
        <taxon>Metazoa</taxon>
        <taxon>Ecdysozoa</taxon>
        <taxon>Nematoda</taxon>
        <taxon>Chromadorea</taxon>
        <taxon>Rhabditida</taxon>
        <taxon>Rhabditina</taxon>
        <taxon>Rhabditomorpha</taxon>
        <taxon>Rhabditoidea</taxon>
        <taxon>Rhabditidae</taxon>
        <taxon>Peloderinae</taxon>
        <taxon>Caenorhabditis</taxon>
    </lineage>
</organism>